<dbReference type="AlphaFoldDB" id="A0A8H6ZBM9"/>
<protein>
    <submittedName>
        <fullName evidence="1">Uncharacterized protein</fullName>
    </submittedName>
</protein>
<keyword evidence="2" id="KW-1185">Reference proteome</keyword>
<organism evidence="1 2">
    <name type="scientific">Mycena sanguinolenta</name>
    <dbReference type="NCBI Taxonomy" id="230812"/>
    <lineage>
        <taxon>Eukaryota</taxon>
        <taxon>Fungi</taxon>
        <taxon>Dikarya</taxon>
        <taxon>Basidiomycota</taxon>
        <taxon>Agaricomycotina</taxon>
        <taxon>Agaricomycetes</taxon>
        <taxon>Agaricomycetidae</taxon>
        <taxon>Agaricales</taxon>
        <taxon>Marasmiineae</taxon>
        <taxon>Mycenaceae</taxon>
        <taxon>Mycena</taxon>
    </lineage>
</organism>
<name>A0A8H6ZBM9_9AGAR</name>
<accession>A0A8H6ZBM9</accession>
<evidence type="ECO:0000313" key="2">
    <source>
        <dbReference type="Proteomes" id="UP000623467"/>
    </source>
</evidence>
<dbReference type="Proteomes" id="UP000623467">
    <property type="component" value="Unassembled WGS sequence"/>
</dbReference>
<sequence length="212" mass="22782">MHFLKQSFIPVPASPSQKALGDCSMLIGGATMYLKPDEPWPTCATCSHPLVPLVQLNASSEATPAASRAFIPTPTPLAENHATMVQLFVCPKELCYCPSVGYSSDTCSWLVRIATVPLILPVDAPHLAEAKTKIERGPGFLPARVVEIWAAGKVETLDRECQGGQHDSDEFYAAHEPEPGLKLFGNTVRGNSSARMKDALDLGVTNFPVHAS</sequence>
<proteinExistence type="predicted"/>
<gene>
    <name evidence="1" type="ORF">MSAN_00311400</name>
</gene>
<comment type="caution">
    <text evidence="1">The sequence shown here is derived from an EMBL/GenBank/DDBJ whole genome shotgun (WGS) entry which is preliminary data.</text>
</comment>
<evidence type="ECO:0000313" key="1">
    <source>
        <dbReference type="EMBL" id="KAF7374284.1"/>
    </source>
</evidence>
<reference evidence="1" key="1">
    <citation type="submission" date="2020-05" db="EMBL/GenBank/DDBJ databases">
        <title>Mycena genomes resolve the evolution of fungal bioluminescence.</title>
        <authorList>
            <person name="Tsai I.J."/>
        </authorList>
    </citation>
    <scope>NUCLEOTIDE SEQUENCE</scope>
    <source>
        <strain evidence="1">160909Yilan</strain>
    </source>
</reference>
<dbReference type="EMBL" id="JACAZH010000002">
    <property type="protein sequence ID" value="KAF7374284.1"/>
    <property type="molecule type" value="Genomic_DNA"/>
</dbReference>
<dbReference type="OrthoDB" id="3005905at2759"/>